<proteinExistence type="predicted"/>
<organism evidence="1 2">
    <name type="scientific">Candidatus Daviesbacteria bacterium RIFCSPHIGHO2_12_FULL_37_11</name>
    <dbReference type="NCBI Taxonomy" id="1797777"/>
    <lineage>
        <taxon>Bacteria</taxon>
        <taxon>Candidatus Daviesiibacteriota</taxon>
    </lineage>
</organism>
<sequence length="66" mass="7346">MAIFIFGAEYLAVYCGDECFEKNYSFGYLAACCGGEFINQDFHSFVLDGMGFGMTESAKLVLIYKV</sequence>
<dbReference type="Proteomes" id="UP000176527">
    <property type="component" value="Unassembled WGS sequence"/>
</dbReference>
<name>A0A1F5K9U9_9BACT</name>
<reference evidence="1 2" key="1">
    <citation type="journal article" date="2016" name="Nat. Commun.">
        <title>Thousands of microbial genomes shed light on interconnected biogeochemical processes in an aquifer system.</title>
        <authorList>
            <person name="Anantharaman K."/>
            <person name="Brown C.T."/>
            <person name="Hug L.A."/>
            <person name="Sharon I."/>
            <person name="Castelle C.J."/>
            <person name="Probst A.J."/>
            <person name="Thomas B.C."/>
            <person name="Singh A."/>
            <person name="Wilkins M.J."/>
            <person name="Karaoz U."/>
            <person name="Brodie E.L."/>
            <person name="Williams K.H."/>
            <person name="Hubbard S.S."/>
            <person name="Banfield J.F."/>
        </authorList>
    </citation>
    <scope>NUCLEOTIDE SEQUENCE [LARGE SCALE GENOMIC DNA]</scope>
</reference>
<gene>
    <name evidence="1" type="ORF">A3F00_05000</name>
</gene>
<protein>
    <submittedName>
        <fullName evidence="1">Uncharacterized protein</fullName>
    </submittedName>
</protein>
<dbReference type="EMBL" id="MFDE01000039">
    <property type="protein sequence ID" value="OGE37595.1"/>
    <property type="molecule type" value="Genomic_DNA"/>
</dbReference>
<comment type="caution">
    <text evidence="1">The sequence shown here is derived from an EMBL/GenBank/DDBJ whole genome shotgun (WGS) entry which is preliminary data.</text>
</comment>
<evidence type="ECO:0000313" key="2">
    <source>
        <dbReference type="Proteomes" id="UP000176527"/>
    </source>
</evidence>
<dbReference type="AlphaFoldDB" id="A0A1F5K9U9"/>
<evidence type="ECO:0000313" key="1">
    <source>
        <dbReference type="EMBL" id="OGE37595.1"/>
    </source>
</evidence>
<accession>A0A1F5K9U9</accession>